<feature type="domain" description="HTH tetR-type" evidence="5">
    <location>
        <begin position="16"/>
        <end position="76"/>
    </location>
</feature>
<proteinExistence type="predicted"/>
<keyword evidence="3" id="KW-0804">Transcription</keyword>
<gene>
    <name evidence="6" type="ORF">V3330_08725</name>
</gene>
<dbReference type="AlphaFoldDB" id="A0AAW9RFW3"/>
<dbReference type="PANTHER" id="PTHR30055">
    <property type="entry name" value="HTH-TYPE TRANSCRIPTIONAL REGULATOR RUTR"/>
    <property type="match status" value="1"/>
</dbReference>
<name>A0AAW9RFW3_9GAMM</name>
<dbReference type="PRINTS" id="PR00455">
    <property type="entry name" value="HTHTETR"/>
</dbReference>
<dbReference type="RefSeq" id="WP_354695030.1">
    <property type="nucleotide sequence ID" value="NZ_JAZHOG010000005.1"/>
</dbReference>
<reference evidence="6 7" key="1">
    <citation type="submission" date="2024-02" db="EMBL/GenBank/DDBJ databases">
        <title>A novel Wenzhouxiangellaceae bacterium, isolated from coastal sediments.</title>
        <authorList>
            <person name="Du Z.-J."/>
            <person name="Ye Y.-Q."/>
            <person name="Zhang X.-Y."/>
        </authorList>
    </citation>
    <scope>NUCLEOTIDE SEQUENCE [LARGE SCALE GENOMIC DNA]</scope>
    <source>
        <strain evidence="6 7">CH-27</strain>
    </source>
</reference>
<evidence type="ECO:0000313" key="6">
    <source>
        <dbReference type="EMBL" id="MEJ8567705.1"/>
    </source>
</evidence>
<dbReference type="Pfam" id="PF00440">
    <property type="entry name" value="TetR_N"/>
    <property type="match status" value="1"/>
</dbReference>
<evidence type="ECO:0000313" key="7">
    <source>
        <dbReference type="Proteomes" id="UP001359886"/>
    </source>
</evidence>
<dbReference type="EMBL" id="JAZHOG010000005">
    <property type="protein sequence ID" value="MEJ8567705.1"/>
    <property type="molecule type" value="Genomic_DNA"/>
</dbReference>
<dbReference type="PANTHER" id="PTHR30055:SF234">
    <property type="entry name" value="HTH-TYPE TRANSCRIPTIONAL REGULATOR BETI"/>
    <property type="match status" value="1"/>
</dbReference>
<organism evidence="6 7">
    <name type="scientific">Elongatibacter sediminis</name>
    <dbReference type="NCBI Taxonomy" id="3119006"/>
    <lineage>
        <taxon>Bacteria</taxon>
        <taxon>Pseudomonadati</taxon>
        <taxon>Pseudomonadota</taxon>
        <taxon>Gammaproteobacteria</taxon>
        <taxon>Chromatiales</taxon>
        <taxon>Wenzhouxiangellaceae</taxon>
        <taxon>Elongatibacter</taxon>
    </lineage>
</organism>
<evidence type="ECO:0000256" key="3">
    <source>
        <dbReference type="ARBA" id="ARBA00023163"/>
    </source>
</evidence>
<dbReference type="SUPFAM" id="SSF46689">
    <property type="entry name" value="Homeodomain-like"/>
    <property type="match status" value="1"/>
</dbReference>
<evidence type="ECO:0000256" key="2">
    <source>
        <dbReference type="ARBA" id="ARBA00023125"/>
    </source>
</evidence>
<evidence type="ECO:0000256" key="4">
    <source>
        <dbReference type="PROSITE-ProRule" id="PRU00335"/>
    </source>
</evidence>
<dbReference type="Proteomes" id="UP001359886">
    <property type="component" value="Unassembled WGS sequence"/>
</dbReference>
<dbReference type="InterPro" id="IPR050109">
    <property type="entry name" value="HTH-type_TetR-like_transc_reg"/>
</dbReference>
<sequence length="193" mass="21412">MSPRTYRKNRRAQQELEMHEKILKAAVQLHAEHGATGTSFGMIANLAGVSPQTVYNHFPNLGELVTSCTQHVQKKAPVVDASVLKDKASSEERLTDLTAAVYRQLDYLAPWLRLGHTEVERVPELADLFQRQQAALRALLAQAVVEADRVTPDFLDAALTMLNYPAFAQFTQSRSTDEAAALVAGYIIRLLPE</sequence>
<dbReference type="InterPro" id="IPR001647">
    <property type="entry name" value="HTH_TetR"/>
</dbReference>
<keyword evidence="1" id="KW-0805">Transcription regulation</keyword>
<evidence type="ECO:0000256" key="1">
    <source>
        <dbReference type="ARBA" id="ARBA00023015"/>
    </source>
</evidence>
<dbReference type="InterPro" id="IPR009057">
    <property type="entry name" value="Homeodomain-like_sf"/>
</dbReference>
<dbReference type="Gene3D" id="1.10.357.10">
    <property type="entry name" value="Tetracycline Repressor, domain 2"/>
    <property type="match status" value="1"/>
</dbReference>
<dbReference type="PROSITE" id="PS50977">
    <property type="entry name" value="HTH_TETR_2"/>
    <property type="match status" value="1"/>
</dbReference>
<feature type="DNA-binding region" description="H-T-H motif" evidence="4">
    <location>
        <begin position="39"/>
        <end position="58"/>
    </location>
</feature>
<protein>
    <submittedName>
        <fullName evidence="6">TetR/AcrR family transcriptional regulator</fullName>
    </submittedName>
</protein>
<dbReference type="GO" id="GO:0000976">
    <property type="term" value="F:transcription cis-regulatory region binding"/>
    <property type="evidence" value="ECO:0007669"/>
    <property type="project" value="TreeGrafter"/>
</dbReference>
<keyword evidence="2 4" id="KW-0238">DNA-binding</keyword>
<keyword evidence="7" id="KW-1185">Reference proteome</keyword>
<evidence type="ECO:0000259" key="5">
    <source>
        <dbReference type="PROSITE" id="PS50977"/>
    </source>
</evidence>
<dbReference type="GO" id="GO:0003700">
    <property type="term" value="F:DNA-binding transcription factor activity"/>
    <property type="evidence" value="ECO:0007669"/>
    <property type="project" value="TreeGrafter"/>
</dbReference>
<comment type="caution">
    <text evidence="6">The sequence shown here is derived from an EMBL/GenBank/DDBJ whole genome shotgun (WGS) entry which is preliminary data.</text>
</comment>
<accession>A0AAW9RFW3</accession>